<keyword evidence="3" id="KW-1185">Reference proteome</keyword>
<dbReference type="AlphaFoldDB" id="A0A4S8HUS0"/>
<dbReference type="GO" id="GO:0016757">
    <property type="term" value="F:glycosyltransferase activity"/>
    <property type="evidence" value="ECO:0007669"/>
    <property type="project" value="TreeGrafter"/>
</dbReference>
<dbReference type="Proteomes" id="UP000306918">
    <property type="component" value="Unassembled WGS sequence"/>
</dbReference>
<keyword evidence="2" id="KW-0808">Transferase</keyword>
<dbReference type="RefSeq" id="WP_136577489.1">
    <property type="nucleotide sequence ID" value="NZ_STFF01000003.1"/>
</dbReference>
<accession>A0A4S8HUS0</accession>
<feature type="domain" description="Glycosyltransferase subfamily 4-like N-terminal" evidence="1">
    <location>
        <begin position="45"/>
        <end position="154"/>
    </location>
</feature>
<gene>
    <name evidence="2" type="ORF">FAM09_12665</name>
</gene>
<evidence type="ECO:0000259" key="1">
    <source>
        <dbReference type="Pfam" id="PF13439"/>
    </source>
</evidence>
<evidence type="ECO:0000313" key="3">
    <source>
        <dbReference type="Proteomes" id="UP000306918"/>
    </source>
</evidence>
<dbReference type="InterPro" id="IPR028098">
    <property type="entry name" value="Glyco_trans_4-like_N"/>
</dbReference>
<proteinExistence type="predicted"/>
<sequence>MKVLFVCSGNSKNFSIIPFIKEQGESLKSAGIELEYYTVVGKGLMGYVRSGLQLRKFLKRNKYDLIHAHFTYSGWTALIGAGRKMPVVLSLMGTDATGEYIGKNKVNLHSRILTFLTWMIQPFVKAIISKSPNIEASVYRKHKSFIIPNGVNMQKFSPNLLQANKNGSPVNGKKKVLFLGNKDSPGKNFPLAQAAIQQLENVELLCPYPVAHNDVPLYLNEADVLVLPSFMEGSPNVIKEAMACNCPIVSTDVGDVKWVIGETIGCYLASFDVKDFANKIQLAINTPQANGRTNGRQRIMELGLDMETVAKRLMEVYQKSLDN</sequence>
<dbReference type="Pfam" id="PF13692">
    <property type="entry name" value="Glyco_trans_1_4"/>
    <property type="match status" value="1"/>
</dbReference>
<organism evidence="2 3">
    <name type="scientific">Niastella caeni</name>
    <dbReference type="NCBI Taxonomy" id="2569763"/>
    <lineage>
        <taxon>Bacteria</taxon>
        <taxon>Pseudomonadati</taxon>
        <taxon>Bacteroidota</taxon>
        <taxon>Chitinophagia</taxon>
        <taxon>Chitinophagales</taxon>
        <taxon>Chitinophagaceae</taxon>
        <taxon>Niastella</taxon>
    </lineage>
</organism>
<reference evidence="2 3" key="1">
    <citation type="submission" date="2019-04" db="EMBL/GenBank/DDBJ databases">
        <title>Niastella caeni sp. nov., isolated from activated sludge.</title>
        <authorList>
            <person name="Sheng M."/>
        </authorList>
    </citation>
    <scope>NUCLEOTIDE SEQUENCE [LARGE SCALE GENOMIC DNA]</scope>
    <source>
        <strain evidence="2 3">HX-2-15</strain>
    </source>
</reference>
<dbReference type="EMBL" id="STFF01000003">
    <property type="protein sequence ID" value="THU39357.1"/>
    <property type="molecule type" value="Genomic_DNA"/>
</dbReference>
<dbReference type="OrthoDB" id="9792269at2"/>
<dbReference type="PANTHER" id="PTHR45947">
    <property type="entry name" value="SULFOQUINOVOSYL TRANSFERASE SQD2"/>
    <property type="match status" value="1"/>
</dbReference>
<protein>
    <submittedName>
        <fullName evidence="2">Glycosyltransferase family 4 protein</fullName>
    </submittedName>
</protein>
<dbReference type="SUPFAM" id="SSF53756">
    <property type="entry name" value="UDP-Glycosyltransferase/glycogen phosphorylase"/>
    <property type="match status" value="1"/>
</dbReference>
<dbReference type="CDD" id="cd03801">
    <property type="entry name" value="GT4_PimA-like"/>
    <property type="match status" value="1"/>
</dbReference>
<dbReference type="Pfam" id="PF13439">
    <property type="entry name" value="Glyco_transf_4"/>
    <property type="match status" value="1"/>
</dbReference>
<name>A0A4S8HUS0_9BACT</name>
<dbReference type="InterPro" id="IPR050194">
    <property type="entry name" value="Glycosyltransferase_grp1"/>
</dbReference>
<comment type="caution">
    <text evidence="2">The sequence shown here is derived from an EMBL/GenBank/DDBJ whole genome shotgun (WGS) entry which is preliminary data.</text>
</comment>
<dbReference type="Gene3D" id="3.40.50.2000">
    <property type="entry name" value="Glycogen Phosphorylase B"/>
    <property type="match status" value="2"/>
</dbReference>
<evidence type="ECO:0000313" key="2">
    <source>
        <dbReference type="EMBL" id="THU39357.1"/>
    </source>
</evidence>
<dbReference type="PANTHER" id="PTHR45947:SF3">
    <property type="entry name" value="SULFOQUINOVOSYL TRANSFERASE SQD2"/>
    <property type="match status" value="1"/>
</dbReference>